<sequence length="439" mass="48364">MADPTVDHGFAYDEQGRIVVLRSPYFDPYPEWDLTIGGYLNRIRHQLAWAVEDLLPAGRWTIVGRRPPPPPPPPPSPSLRTSCAVYLGVISIIIWSSPSLDGRPSIGSSFGSVSHDSPLRPTPSHLSQPLASPDLDPASEILVEKCIRKKRSPEPETECIHFVDANDITDNEDFFDDETEAIKLGSLHDVNPDLGELEPSNFNALVNPESNPIKDIPLDKVYLNDINLISKETDLTLSTMKLNSEDSDLIITSTGLTSYNSELTLNNFEPNLEDEHPKILLESILGVTPLDLHLKECVSPDLTYLNSPCTDLNESISPYLPFASLTVVPTFVLKTLSHLLSPIPAGDSLGYPIIVMNHDPSPYRVPDSYILPSISSSFPIKDHLSPSWLALLDYTTATGRLPMTLVETSYRNALVAKDVFIAPPTPIPLNMGILCHLIL</sequence>
<organism evidence="2 3">
    <name type="scientific">Dendrobium thyrsiflorum</name>
    <name type="common">Pinecone-like raceme dendrobium</name>
    <name type="synonym">Orchid</name>
    <dbReference type="NCBI Taxonomy" id="117978"/>
    <lineage>
        <taxon>Eukaryota</taxon>
        <taxon>Viridiplantae</taxon>
        <taxon>Streptophyta</taxon>
        <taxon>Embryophyta</taxon>
        <taxon>Tracheophyta</taxon>
        <taxon>Spermatophyta</taxon>
        <taxon>Magnoliopsida</taxon>
        <taxon>Liliopsida</taxon>
        <taxon>Asparagales</taxon>
        <taxon>Orchidaceae</taxon>
        <taxon>Epidendroideae</taxon>
        <taxon>Malaxideae</taxon>
        <taxon>Dendrobiinae</taxon>
        <taxon>Dendrobium</taxon>
    </lineage>
</organism>
<reference evidence="2 3" key="1">
    <citation type="journal article" date="2024" name="Plant Biotechnol. J.">
        <title>Dendrobium thyrsiflorum genome and its molecular insights into genes involved in important horticultural traits.</title>
        <authorList>
            <person name="Chen B."/>
            <person name="Wang J.Y."/>
            <person name="Zheng P.J."/>
            <person name="Li K.L."/>
            <person name="Liang Y.M."/>
            <person name="Chen X.F."/>
            <person name="Zhang C."/>
            <person name="Zhao X."/>
            <person name="He X."/>
            <person name="Zhang G.Q."/>
            <person name="Liu Z.J."/>
            <person name="Xu Q."/>
        </authorList>
    </citation>
    <scope>NUCLEOTIDE SEQUENCE [LARGE SCALE GENOMIC DNA]</scope>
    <source>
        <strain evidence="2">GZMU011</strain>
    </source>
</reference>
<protein>
    <submittedName>
        <fullName evidence="2">Uncharacterized protein</fullName>
    </submittedName>
</protein>
<evidence type="ECO:0000256" key="1">
    <source>
        <dbReference type="SAM" id="MobiDB-lite"/>
    </source>
</evidence>
<feature type="region of interest" description="Disordered" evidence="1">
    <location>
        <begin position="111"/>
        <end position="135"/>
    </location>
</feature>
<dbReference type="Proteomes" id="UP001552299">
    <property type="component" value="Unassembled WGS sequence"/>
</dbReference>
<gene>
    <name evidence="2" type="ORF">M5K25_027195</name>
</gene>
<proteinExistence type="predicted"/>
<evidence type="ECO:0000313" key="3">
    <source>
        <dbReference type="Proteomes" id="UP001552299"/>
    </source>
</evidence>
<keyword evidence="3" id="KW-1185">Reference proteome</keyword>
<name>A0ABD0TZE5_DENTH</name>
<evidence type="ECO:0000313" key="2">
    <source>
        <dbReference type="EMBL" id="KAL0905024.1"/>
    </source>
</evidence>
<dbReference type="AlphaFoldDB" id="A0ABD0TZE5"/>
<accession>A0ABD0TZE5</accession>
<comment type="caution">
    <text evidence="2">The sequence shown here is derived from an EMBL/GenBank/DDBJ whole genome shotgun (WGS) entry which is preliminary data.</text>
</comment>
<dbReference type="EMBL" id="JANQDX010000019">
    <property type="protein sequence ID" value="KAL0905024.1"/>
    <property type="molecule type" value="Genomic_DNA"/>
</dbReference>